<dbReference type="SUPFAM" id="SSF55797">
    <property type="entry name" value="PR-1-like"/>
    <property type="match status" value="1"/>
</dbReference>
<evidence type="ECO:0000256" key="4">
    <source>
        <dbReference type="ARBA" id="ARBA00022729"/>
    </source>
</evidence>
<dbReference type="InterPro" id="IPR035940">
    <property type="entry name" value="CAP_sf"/>
</dbReference>
<evidence type="ECO:0000256" key="5">
    <source>
        <dbReference type="SAM" id="SignalP"/>
    </source>
</evidence>
<feature type="domain" description="SCP" evidence="6">
    <location>
        <begin position="66"/>
        <end position="226"/>
    </location>
</feature>
<evidence type="ECO:0000313" key="8">
    <source>
        <dbReference type="RefSeq" id="XP_034104972.1"/>
    </source>
</evidence>
<feature type="signal peptide" evidence="5">
    <location>
        <begin position="1"/>
        <end position="23"/>
    </location>
</feature>
<proteinExistence type="inferred from homology"/>
<dbReference type="Gene3D" id="3.40.33.10">
    <property type="entry name" value="CAP"/>
    <property type="match status" value="1"/>
</dbReference>
<dbReference type="PIRSF" id="PIRSF038921">
    <property type="entry name" value="P14a"/>
    <property type="match status" value="1"/>
</dbReference>
<comment type="similarity">
    <text evidence="2">Belongs to the CRISP family.</text>
</comment>
<reference evidence="8" key="1">
    <citation type="submission" date="2025-08" db="UniProtKB">
        <authorList>
            <consortium name="RefSeq"/>
        </authorList>
    </citation>
    <scope>IDENTIFICATION</scope>
    <source>
        <strain evidence="8">15112-1751.03</strain>
        <tissue evidence="8">Whole Adult</tissue>
    </source>
</reference>
<evidence type="ECO:0000256" key="2">
    <source>
        <dbReference type="ARBA" id="ARBA00009923"/>
    </source>
</evidence>
<dbReference type="Proteomes" id="UP000515160">
    <property type="component" value="Chromosome 3"/>
</dbReference>
<comment type="subcellular location">
    <subcellularLocation>
        <location evidence="1">Secreted</location>
    </subcellularLocation>
</comment>
<feature type="chain" id="PRO_5027939230" evidence="5">
    <location>
        <begin position="24"/>
        <end position="268"/>
    </location>
</feature>
<dbReference type="SMART" id="SM00198">
    <property type="entry name" value="SCP"/>
    <property type="match status" value="1"/>
</dbReference>
<keyword evidence="3" id="KW-0964">Secreted</keyword>
<name>A0A6P8YA23_DROAB</name>
<dbReference type="GeneID" id="117568425"/>
<sequence length="268" mass="30715">MQSIAICLWATTLLLLSLRQVYGQNATTNYCQTDLCPLLKKHIACRNNGELSRLCPPNAQLLNISEYQQLILMQHNEQRHLLAAGKVPNLPQPDKMATLQWSDELEQLATLSVKQCALIYDVCHNTREFRNSGQNLALQNISTAVEVTDEELLKSNIQRWWDQSKNITQDQVESYPKDVKITDSIRNFAVLARDNNTFVGCAAIKYTKGMLQHFLLACNYASNPVPEYAIYRIKSKGCQKYDRYFPALCKPGEQYRDIEPLEPNKWSK</sequence>
<dbReference type="Pfam" id="PF00188">
    <property type="entry name" value="CAP"/>
    <property type="match status" value="1"/>
</dbReference>
<evidence type="ECO:0000313" key="7">
    <source>
        <dbReference type="Proteomes" id="UP000515160"/>
    </source>
</evidence>
<protein>
    <submittedName>
        <fullName evidence="8">Antigen 5 like allergen Cul n 1</fullName>
    </submittedName>
</protein>
<dbReference type="OrthoDB" id="414826at2759"/>
<dbReference type="GO" id="GO:0005576">
    <property type="term" value="C:extracellular region"/>
    <property type="evidence" value="ECO:0007669"/>
    <property type="project" value="UniProtKB-SubCell"/>
</dbReference>
<evidence type="ECO:0000256" key="1">
    <source>
        <dbReference type="ARBA" id="ARBA00004613"/>
    </source>
</evidence>
<dbReference type="InterPro" id="IPR034763">
    <property type="entry name" value="P14a_insect"/>
</dbReference>
<gene>
    <name evidence="8" type="primary">LOC117568425</name>
</gene>
<evidence type="ECO:0000259" key="6">
    <source>
        <dbReference type="SMART" id="SM00198"/>
    </source>
</evidence>
<keyword evidence="7" id="KW-1185">Reference proteome</keyword>
<dbReference type="RefSeq" id="XP_034104972.1">
    <property type="nucleotide sequence ID" value="XM_034249081.2"/>
</dbReference>
<organism evidence="7 8">
    <name type="scientific">Drosophila albomicans</name>
    <name type="common">Fruit fly</name>
    <dbReference type="NCBI Taxonomy" id="7291"/>
    <lineage>
        <taxon>Eukaryota</taxon>
        <taxon>Metazoa</taxon>
        <taxon>Ecdysozoa</taxon>
        <taxon>Arthropoda</taxon>
        <taxon>Hexapoda</taxon>
        <taxon>Insecta</taxon>
        <taxon>Pterygota</taxon>
        <taxon>Neoptera</taxon>
        <taxon>Endopterygota</taxon>
        <taxon>Diptera</taxon>
        <taxon>Brachycera</taxon>
        <taxon>Muscomorpha</taxon>
        <taxon>Ephydroidea</taxon>
        <taxon>Drosophilidae</taxon>
        <taxon>Drosophila</taxon>
    </lineage>
</organism>
<accession>A0A6P8YA23</accession>
<keyword evidence="4 5" id="KW-0732">Signal</keyword>
<evidence type="ECO:0000256" key="3">
    <source>
        <dbReference type="ARBA" id="ARBA00022525"/>
    </source>
</evidence>
<dbReference type="CDD" id="cd05380">
    <property type="entry name" value="CAP_euk"/>
    <property type="match status" value="1"/>
</dbReference>
<dbReference type="AlphaFoldDB" id="A0A6P8YA23"/>
<dbReference type="InterPro" id="IPR014044">
    <property type="entry name" value="CAP_dom"/>
</dbReference>